<accession>A0A845UWK8</accession>
<keyword evidence="11 16" id="KW-0408">Iron</keyword>
<feature type="transmembrane region" description="Helical" evidence="17">
    <location>
        <begin position="93"/>
        <end position="115"/>
    </location>
</feature>
<evidence type="ECO:0000256" key="8">
    <source>
        <dbReference type="ARBA" id="ARBA00022982"/>
    </source>
</evidence>
<evidence type="ECO:0000256" key="9">
    <source>
        <dbReference type="ARBA" id="ARBA00022989"/>
    </source>
</evidence>
<dbReference type="PANTHER" id="PTHR30598:SF3">
    <property type="entry name" value="RESPIRATORY NITRATE REDUCTASE 1 GAMMA CHAIN"/>
    <property type="match status" value="1"/>
</dbReference>
<keyword evidence="13 17" id="KW-0472">Membrane</keyword>
<dbReference type="InterPro" id="IPR023234">
    <property type="entry name" value="NarG-like_domain"/>
</dbReference>
<keyword evidence="8" id="KW-0249">Electron transport</keyword>
<keyword evidence="10 19" id="KW-0560">Oxidoreductase</keyword>
<feature type="transmembrane region" description="Helical" evidence="17">
    <location>
        <begin position="193"/>
        <end position="214"/>
    </location>
</feature>
<evidence type="ECO:0000256" key="1">
    <source>
        <dbReference type="ARBA" id="ARBA00004651"/>
    </source>
</evidence>
<dbReference type="GO" id="GO:0160182">
    <property type="term" value="F:nitrate reductase (quinone) activity"/>
    <property type="evidence" value="ECO:0007669"/>
    <property type="project" value="UniProtKB-EC"/>
</dbReference>
<dbReference type="FunFam" id="1.20.950.20:FF:000001">
    <property type="entry name" value="Respiratory nitrate reductase subunit gamma"/>
    <property type="match status" value="1"/>
</dbReference>
<sequence>MANYIHQFIFGVFPYIAGTVFLVGSLLRFERGQYTWRAMSSQMLTGHSRWFRPASLAFHIGILFLFFGHLVGLLTPTWFYQDTLGIDPGFKQLFAIVSGGAAGLLCLFGLTYLLWRRLFVPRVRNNSAGMDTFIICLIWLQLMTGMSTTFSSIHHLDGGVMQQLAHWAQSIVTFQAGGHEYITNVHWIYKMHIFLGLVMFTAFPFSRLVHIWSWPWAYTRRRYQVVRQQ</sequence>
<feature type="domain" description="NarG-like" evidence="18">
    <location>
        <begin position="6"/>
        <end position="228"/>
    </location>
</feature>
<dbReference type="NCBIfam" id="TIGR00351">
    <property type="entry name" value="narI"/>
    <property type="match status" value="1"/>
</dbReference>
<protein>
    <recommendedName>
        <fullName evidence="2">nitrate reductase (quinone)</fullName>
        <ecNumber evidence="2">1.7.5.1</ecNumber>
    </recommendedName>
</protein>
<keyword evidence="12" id="KW-0534">Nitrate assimilation</keyword>
<evidence type="ECO:0000256" key="16">
    <source>
        <dbReference type="PIRSR" id="PIRSR603816-1"/>
    </source>
</evidence>
<dbReference type="GO" id="GO:0020037">
    <property type="term" value="F:heme binding"/>
    <property type="evidence" value="ECO:0007669"/>
    <property type="project" value="TreeGrafter"/>
</dbReference>
<name>A0A845UWK8_9GAMM</name>
<evidence type="ECO:0000256" key="15">
    <source>
        <dbReference type="ARBA" id="ARBA00063882"/>
    </source>
</evidence>
<evidence type="ECO:0000313" key="19">
    <source>
        <dbReference type="EMBL" id="NDY96233.1"/>
    </source>
</evidence>
<feature type="transmembrane region" description="Helical" evidence="17">
    <location>
        <begin position="127"/>
        <end position="146"/>
    </location>
</feature>
<dbReference type="RefSeq" id="WP_164211601.1">
    <property type="nucleotide sequence ID" value="NZ_JAAGSC010000041.1"/>
</dbReference>
<dbReference type="Gene3D" id="1.20.950.20">
    <property type="entry name" value="Transmembrane di-heme cytochromes, Chain C"/>
    <property type="match status" value="1"/>
</dbReference>
<dbReference type="AlphaFoldDB" id="A0A845UWK8"/>
<organism evidence="19 20">
    <name type="scientific">Wenzhouxiangella limi</name>
    <dbReference type="NCBI Taxonomy" id="2707351"/>
    <lineage>
        <taxon>Bacteria</taxon>
        <taxon>Pseudomonadati</taxon>
        <taxon>Pseudomonadota</taxon>
        <taxon>Gammaproteobacteria</taxon>
        <taxon>Chromatiales</taxon>
        <taxon>Wenzhouxiangellaceae</taxon>
        <taxon>Wenzhouxiangella</taxon>
    </lineage>
</organism>
<dbReference type="GO" id="GO:0046872">
    <property type="term" value="F:metal ion binding"/>
    <property type="evidence" value="ECO:0007669"/>
    <property type="project" value="UniProtKB-KW"/>
</dbReference>
<evidence type="ECO:0000256" key="7">
    <source>
        <dbReference type="ARBA" id="ARBA00022723"/>
    </source>
</evidence>
<dbReference type="GO" id="GO:0005886">
    <property type="term" value="C:plasma membrane"/>
    <property type="evidence" value="ECO:0007669"/>
    <property type="project" value="UniProtKB-SubCell"/>
</dbReference>
<evidence type="ECO:0000256" key="6">
    <source>
        <dbReference type="ARBA" id="ARBA00022692"/>
    </source>
</evidence>
<feature type="binding site" description="axial binding residue" evidence="16">
    <location>
        <position position="192"/>
    </location>
    <ligand>
        <name>heme b</name>
        <dbReference type="ChEBI" id="CHEBI:60344"/>
        <label>1</label>
    </ligand>
    <ligandPart>
        <name>Fe</name>
        <dbReference type="ChEBI" id="CHEBI:18248"/>
    </ligandPart>
</feature>
<dbReference type="GO" id="GO:0009325">
    <property type="term" value="C:nitrate reductase complex"/>
    <property type="evidence" value="ECO:0007669"/>
    <property type="project" value="InterPro"/>
</dbReference>
<dbReference type="Pfam" id="PF02665">
    <property type="entry name" value="Nitrate_red_gam"/>
    <property type="match status" value="1"/>
</dbReference>
<keyword evidence="6 17" id="KW-0812">Transmembrane</keyword>
<feature type="transmembrane region" description="Helical" evidence="17">
    <location>
        <begin position="6"/>
        <end position="29"/>
    </location>
</feature>
<dbReference type="InterPro" id="IPR051936">
    <property type="entry name" value="Heme-iron_electron_transfer"/>
</dbReference>
<evidence type="ECO:0000256" key="2">
    <source>
        <dbReference type="ARBA" id="ARBA00012500"/>
    </source>
</evidence>
<comment type="subunit">
    <text evidence="15">Dimer of heterotrimers each composed of an alpha, a beta and a gamma chain. Alpha and beta are catalytic chains; gamma chains are involved in binding the enzyme complex to the cytoplasmic membrane.</text>
</comment>
<dbReference type="EMBL" id="JAAGSC010000041">
    <property type="protein sequence ID" value="NDY96233.1"/>
    <property type="molecule type" value="Genomic_DNA"/>
</dbReference>
<keyword evidence="9 17" id="KW-1133">Transmembrane helix</keyword>
<feature type="transmembrane region" description="Helical" evidence="17">
    <location>
        <begin position="50"/>
        <end position="73"/>
    </location>
</feature>
<dbReference type="PANTHER" id="PTHR30598">
    <property type="entry name" value="NITRATE REDUCTASE PRIVATE CHAPERONE, REDOX ENZYME MATURATION PROTEIN REMP FAMILY"/>
    <property type="match status" value="1"/>
</dbReference>
<evidence type="ECO:0000256" key="17">
    <source>
        <dbReference type="SAM" id="Phobius"/>
    </source>
</evidence>
<evidence type="ECO:0000256" key="14">
    <source>
        <dbReference type="ARBA" id="ARBA00048294"/>
    </source>
</evidence>
<evidence type="ECO:0000256" key="13">
    <source>
        <dbReference type="ARBA" id="ARBA00023136"/>
    </source>
</evidence>
<dbReference type="GO" id="GO:0019645">
    <property type="term" value="P:anaerobic electron transport chain"/>
    <property type="evidence" value="ECO:0007669"/>
    <property type="project" value="UniProtKB-ARBA"/>
</dbReference>
<dbReference type="InterPro" id="IPR036197">
    <property type="entry name" value="NarG-like_sf"/>
</dbReference>
<dbReference type="GO" id="GO:0009055">
    <property type="term" value="F:electron transfer activity"/>
    <property type="evidence" value="ECO:0007669"/>
    <property type="project" value="TreeGrafter"/>
</dbReference>
<evidence type="ECO:0000259" key="18">
    <source>
        <dbReference type="Pfam" id="PF02665"/>
    </source>
</evidence>
<evidence type="ECO:0000256" key="5">
    <source>
        <dbReference type="ARBA" id="ARBA00022617"/>
    </source>
</evidence>
<gene>
    <name evidence="19" type="primary">narI</name>
    <name evidence="19" type="ORF">G3I74_10865</name>
</gene>
<keyword evidence="5 16" id="KW-0349">Heme</keyword>
<keyword evidence="3" id="KW-0813">Transport</keyword>
<dbReference type="EC" id="1.7.5.1" evidence="2"/>
<keyword evidence="20" id="KW-1185">Reference proteome</keyword>
<dbReference type="InterPro" id="IPR003816">
    <property type="entry name" value="Nitrate_red_gam"/>
</dbReference>
<dbReference type="SUPFAM" id="SSF103501">
    <property type="entry name" value="Respiratory nitrate reductase 1 gamma chain"/>
    <property type="match status" value="1"/>
</dbReference>
<dbReference type="Proteomes" id="UP000484885">
    <property type="component" value="Unassembled WGS sequence"/>
</dbReference>
<feature type="binding site" description="axial binding residue" evidence="16">
    <location>
        <position position="210"/>
    </location>
    <ligand>
        <name>heme b</name>
        <dbReference type="ChEBI" id="CHEBI:60344"/>
        <label>1</label>
    </ligand>
    <ligandPart>
        <name>Fe</name>
        <dbReference type="ChEBI" id="CHEBI:18248"/>
    </ligandPart>
</feature>
<comment type="catalytic activity">
    <reaction evidence="14">
        <text>nitrate + a quinol = a quinone + nitrite + H2O</text>
        <dbReference type="Rhea" id="RHEA:56144"/>
        <dbReference type="ChEBI" id="CHEBI:15377"/>
        <dbReference type="ChEBI" id="CHEBI:16301"/>
        <dbReference type="ChEBI" id="CHEBI:17632"/>
        <dbReference type="ChEBI" id="CHEBI:24646"/>
        <dbReference type="ChEBI" id="CHEBI:132124"/>
        <dbReference type="EC" id="1.7.5.1"/>
    </reaction>
</comment>
<proteinExistence type="predicted"/>
<keyword evidence="4" id="KW-1003">Cell membrane</keyword>
<evidence type="ECO:0000256" key="10">
    <source>
        <dbReference type="ARBA" id="ARBA00023002"/>
    </source>
</evidence>
<feature type="binding site" description="axial binding residue" evidence="16">
    <location>
        <position position="69"/>
    </location>
    <ligand>
        <name>heme b</name>
        <dbReference type="ChEBI" id="CHEBI:60344"/>
        <label>1</label>
    </ligand>
    <ligandPart>
        <name>Fe</name>
        <dbReference type="ChEBI" id="CHEBI:18248"/>
    </ligandPart>
</feature>
<keyword evidence="7" id="KW-0479">Metal-binding</keyword>
<evidence type="ECO:0000256" key="4">
    <source>
        <dbReference type="ARBA" id="ARBA00022475"/>
    </source>
</evidence>
<feature type="binding site" description="axial binding residue" evidence="16">
    <location>
        <position position="59"/>
    </location>
    <ligand>
        <name>heme b</name>
        <dbReference type="ChEBI" id="CHEBI:60344"/>
        <label>1</label>
    </ligand>
    <ligandPart>
        <name>Fe</name>
        <dbReference type="ChEBI" id="CHEBI:18248"/>
    </ligandPart>
</feature>
<dbReference type="GO" id="GO:0042128">
    <property type="term" value="P:nitrate assimilation"/>
    <property type="evidence" value="ECO:0007669"/>
    <property type="project" value="UniProtKB-KW"/>
</dbReference>
<comment type="subcellular location">
    <subcellularLocation>
        <location evidence="1">Cell membrane</location>
        <topology evidence="1">Multi-pass membrane protein</topology>
    </subcellularLocation>
</comment>
<evidence type="ECO:0000256" key="11">
    <source>
        <dbReference type="ARBA" id="ARBA00023004"/>
    </source>
</evidence>
<evidence type="ECO:0000256" key="3">
    <source>
        <dbReference type="ARBA" id="ARBA00022448"/>
    </source>
</evidence>
<evidence type="ECO:0000313" key="20">
    <source>
        <dbReference type="Proteomes" id="UP000484885"/>
    </source>
</evidence>
<reference evidence="19 20" key="1">
    <citation type="submission" date="2020-02" db="EMBL/GenBank/DDBJ databases">
        <authorList>
            <person name="Zhang X.-Y."/>
        </authorList>
    </citation>
    <scope>NUCLEOTIDE SEQUENCE [LARGE SCALE GENOMIC DNA]</scope>
    <source>
        <strain evidence="19 20">C33</strain>
    </source>
</reference>
<evidence type="ECO:0000256" key="12">
    <source>
        <dbReference type="ARBA" id="ARBA00023063"/>
    </source>
</evidence>
<comment type="caution">
    <text evidence="19">The sequence shown here is derived from an EMBL/GenBank/DDBJ whole genome shotgun (WGS) entry which is preliminary data.</text>
</comment>